<dbReference type="GO" id="GO:0038023">
    <property type="term" value="F:signaling receptor activity"/>
    <property type="evidence" value="ECO:0007669"/>
    <property type="project" value="InterPro"/>
</dbReference>
<dbReference type="PROSITE" id="PS52016">
    <property type="entry name" value="TONB_DEPENDENT_REC_3"/>
    <property type="match status" value="1"/>
</dbReference>
<evidence type="ECO:0000313" key="19">
    <source>
        <dbReference type="EMBL" id="SES32113.1"/>
    </source>
</evidence>
<dbReference type="InterPro" id="IPR010105">
    <property type="entry name" value="TonB_sidphr_rcpt"/>
</dbReference>
<dbReference type="Pfam" id="PF00593">
    <property type="entry name" value="TonB_dep_Rec_b-barrel"/>
    <property type="match status" value="1"/>
</dbReference>
<proteinExistence type="inferred from homology"/>
<evidence type="ECO:0000256" key="7">
    <source>
        <dbReference type="ARBA" id="ARBA00022729"/>
    </source>
</evidence>
<dbReference type="Gene3D" id="2.40.170.20">
    <property type="entry name" value="TonB-dependent receptor, beta-barrel domain"/>
    <property type="match status" value="1"/>
</dbReference>
<keyword evidence="12" id="KW-0675">Receptor</keyword>
<accession>A0A1H9WF80</accession>
<organism evidence="19 20">
    <name type="scientific">Vreelandella subterranea</name>
    <dbReference type="NCBI Taxonomy" id="416874"/>
    <lineage>
        <taxon>Bacteria</taxon>
        <taxon>Pseudomonadati</taxon>
        <taxon>Pseudomonadota</taxon>
        <taxon>Gammaproteobacteria</taxon>
        <taxon>Oceanospirillales</taxon>
        <taxon>Halomonadaceae</taxon>
        <taxon>Vreelandella</taxon>
    </lineage>
</organism>
<evidence type="ECO:0000259" key="18">
    <source>
        <dbReference type="Pfam" id="PF07715"/>
    </source>
</evidence>
<dbReference type="PANTHER" id="PTHR32552">
    <property type="entry name" value="FERRICHROME IRON RECEPTOR-RELATED"/>
    <property type="match status" value="1"/>
</dbReference>
<keyword evidence="3 14" id="KW-0813">Transport</keyword>
<keyword evidence="10 15" id="KW-0798">TonB box</keyword>
<evidence type="ECO:0000256" key="1">
    <source>
        <dbReference type="ARBA" id="ARBA00004571"/>
    </source>
</evidence>
<keyword evidence="6 14" id="KW-0812">Transmembrane</keyword>
<feature type="domain" description="TonB-dependent receptor plug" evidence="18">
    <location>
        <begin position="71"/>
        <end position="171"/>
    </location>
</feature>
<dbReference type="GO" id="GO:0015891">
    <property type="term" value="P:siderophore transport"/>
    <property type="evidence" value="ECO:0007669"/>
    <property type="project" value="InterPro"/>
</dbReference>
<dbReference type="Pfam" id="PF07715">
    <property type="entry name" value="Plug"/>
    <property type="match status" value="1"/>
</dbReference>
<evidence type="ECO:0000256" key="12">
    <source>
        <dbReference type="ARBA" id="ARBA00023170"/>
    </source>
</evidence>
<dbReference type="STRING" id="416874.SAMN04487958_11445"/>
<keyword evidence="13 14" id="KW-0998">Cell outer membrane</keyword>
<dbReference type="PANTHER" id="PTHR32552:SF68">
    <property type="entry name" value="FERRICHROME OUTER MEMBRANE TRANSPORTER_PHAGE RECEPTOR"/>
    <property type="match status" value="1"/>
</dbReference>
<evidence type="ECO:0000256" key="5">
    <source>
        <dbReference type="ARBA" id="ARBA00022496"/>
    </source>
</evidence>
<protein>
    <submittedName>
        <fullName evidence="19">Iron complex outermembrane recepter protein</fullName>
    </submittedName>
</protein>
<dbReference type="NCBIfam" id="TIGR01783">
    <property type="entry name" value="TonB-siderophor"/>
    <property type="match status" value="1"/>
</dbReference>
<evidence type="ECO:0000259" key="17">
    <source>
        <dbReference type="Pfam" id="PF00593"/>
    </source>
</evidence>
<dbReference type="SUPFAM" id="SSF56935">
    <property type="entry name" value="Porins"/>
    <property type="match status" value="1"/>
</dbReference>
<feature type="chain" id="PRO_5011657808" evidence="16">
    <location>
        <begin position="30"/>
        <end position="703"/>
    </location>
</feature>
<keyword evidence="5" id="KW-0410">Iron transport</keyword>
<name>A0A1H9WF80_9GAMM</name>
<keyword evidence="7 16" id="KW-0732">Signal</keyword>
<gene>
    <name evidence="19" type="ORF">SAMN04487958_11445</name>
</gene>
<evidence type="ECO:0000256" key="10">
    <source>
        <dbReference type="ARBA" id="ARBA00023077"/>
    </source>
</evidence>
<evidence type="ECO:0000256" key="3">
    <source>
        <dbReference type="ARBA" id="ARBA00022448"/>
    </source>
</evidence>
<keyword evidence="20" id="KW-1185">Reference proteome</keyword>
<keyword evidence="9" id="KW-0406">Ion transport</keyword>
<evidence type="ECO:0000256" key="2">
    <source>
        <dbReference type="ARBA" id="ARBA00009810"/>
    </source>
</evidence>
<dbReference type="Proteomes" id="UP000198505">
    <property type="component" value="Unassembled WGS sequence"/>
</dbReference>
<feature type="domain" description="TonB-dependent receptor-like beta-barrel" evidence="17">
    <location>
        <begin position="257"/>
        <end position="671"/>
    </location>
</feature>
<dbReference type="InterPro" id="IPR012910">
    <property type="entry name" value="Plug_dom"/>
</dbReference>
<evidence type="ECO:0000256" key="15">
    <source>
        <dbReference type="RuleBase" id="RU003357"/>
    </source>
</evidence>
<comment type="subcellular location">
    <subcellularLocation>
        <location evidence="1 14">Cell outer membrane</location>
        <topology evidence="1 14">Multi-pass membrane protein</topology>
    </subcellularLocation>
</comment>
<dbReference type="InterPro" id="IPR037066">
    <property type="entry name" value="Plug_dom_sf"/>
</dbReference>
<dbReference type="AlphaFoldDB" id="A0A1H9WF80"/>
<dbReference type="InterPro" id="IPR039426">
    <property type="entry name" value="TonB-dep_rcpt-like"/>
</dbReference>
<feature type="signal peptide" evidence="16">
    <location>
        <begin position="1"/>
        <end position="29"/>
    </location>
</feature>
<reference evidence="20" key="1">
    <citation type="submission" date="2016-10" db="EMBL/GenBank/DDBJ databases">
        <authorList>
            <person name="Varghese N."/>
            <person name="Submissions S."/>
        </authorList>
    </citation>
    <scope>NUCLEOTIDE SEQUENCE [LARGE SCALE GENOMIC DNA]</scope>
    <source>
        <strain evidence="20">CGMCC 1.6495</strain>
    </source>
</reference>
<dbReference type="Gene3D" id="2.170.130.10">
    <property type="entry name" value="TonB-dependent receptor, plug domain"/>
    <property type="match status" value="1"/>
</dbReference>
<dbReference type="RefSeq" id="WP_092829836.1">
    <property type="nucleotide sequence ID" value="NZ_FOGS01000014.1"/>
</dbReference>
<sequence>MHYSAFHLRKLSSAVALASVFGSPTIAFAQQTDATSDVELEAMQVVGTAMDTMGYIEAERQPDVGKLDVPLNEQPFSMSVVDEQFMQDTGSKTIQDALLYTPGVYAGNFGFDTRIDGASVRGISAGRYLDGLRQLYGSYNSVRTNPYALESLEVLKGPSSMLYGQADLGGIINGLSKLPEEERSGEVWAQYGSHNRKQLAVDVTGAADEDGELLYRLVALKRDSDTQVDHVEDDGYVVSPSLTWRPSNDTEITLLVNRQENKGQVSAQFLPQAGTLEPGSQGFIGSERFVGEPGWDRYDREKTETTVFFDHQINHDWAFSATARYTDSSTETREHWVTIPSQPDANGEVPRTIFTADAATQIFNVDARLEGEFALGNTQHSLIAGIDRQDAHWEQDNYYYGYGEGGTIDVYNPEYGNLQLDSLNPTDRPDNEIEQVGIYLADHIEVGPVVVSAGLRHDWAENRELAVNGADTVSDEEATTGRLGLMYRFDNGISPYISYSEAFSMNLGTDGTASQSTLKPTTGEQEEAGIKYLSPDKSLAISAAYFDITQENRVNDGSTPGGVEQTGAVIDGWELQFNKRWQDFETQLGYTHMNANDASSGERLPYVAEKQASWWNKLYLGNNWRFGAGVRYIGDNVGSGGAPKVPSETLVDAMIGYTVGQWDLSLDAKNLTDEEFISWCRYEGGDCGYGERRNVTANVRYQF</sequence>
<dbReference type="GO" id="GO:0015344">
    <property type="term" value="F:siderophore uptake transmembrane transporter activity"/>
    <property type="evidence" value="ECO:0007669"/>
    <property type="project" value="TreeGrafter"/>
</dbReference>
<dbReference type="InterPro" id="IPR036942">
    <property type="entry name" value="Beta-barrel_TonB_sf"/>
</dbReference>
<evidence type="ECO:0000256" key="13">
    <source>
        <dbReference type="ARBA" id="ARBA00023237"/>
    </source>
</evidence>
<evidence type="ECO:0000256" key="16">
    <source>
        <dbReference type="SAM" id="SignalP"/>
    </source>
</evidence>
<keyword evidence="11 14" id="KW-0472">Membrane</keyword>
<evidence type="ECO:0000256" key="14">
    <source>
        <dbReference type="PROSITE-ProRule" id="PRU01360"/>
    </source>
</evidence>
<evidence type="ECO:0000256" key="4">
    <source>
        <dbReference type="ARBA" id="ARBA00022452"/>
    </source>
</evidence>
<dbReference type="GO" id="GO:0009279">
    <property type="term" value="C:cell outer membrane"/>
    <property type="evidence" value="ECO:0007669"/>
    <property type="project" value="UniProtKB-SubCell"/>
</dbReference>
<evidence type="ECO:0000256" key="9">
    <source>
        <dbReference type="ARBA" id="ARBA00023065"/>
    </source>
</evidence>
<keyword evidence="8" id="KW-0408">Iron</keyword>
<evidence type="ECO:0000256" key="6">
    <source>
        <dbReference type="ARBA" id="ARBA00022692"/>
    </source>
</evidence>
<evidence type="ECO:0000256" key="8">
    <source>
        <dbReference type="ARBA" id="ARBA00023004"/>
    </source>
</evidence>
<dbReference type="EMBL" id="FOGS01000014">
    <property type="protein sequence ID" value="SES32113.1"/>
    <property type="molecule type" value="Genomic_DNA"/>
</dbReference>
<keyword evidence="4 14" id="KW-1134">Transmembrane beta strand</keyword>
<dbReference type="InterPro" id="IPR000531">
    <property type="entry name" value="Beta-barrel_TonB"/>
</dbReference>
<dbReference type="CDD" id="cd01347">
    <property type="entry name" value="ligand_gated_channel"/>
    <property type="match status" value="1"/>
</dbReference>
<evidence type="ECO:0000313" key="20">
    <source>
        <dbReference type="Proteomes" id="UP000198505"/>
    </source>
</evidence>
<comment type="similarity">
    <text evidence="2 14 15">Belongs to the TonB-dependent receptor family.</text>
</comment>
<evidence type="ECO:0000256" key="11">
    <source>
        <dbReference type="ARBA" id="ARBA00023136"/>
    </source>
</evidence>